<evidence type="ECO:0000313" key="4">
    <source>
        <dbReference type="Proteomes" id="UP000547674"/>
    </source>
</evidence>
<dbReference type="InterPro" id="IPR011990">
    <property type="entry name" value="TPR-like_helical_dom_sf"/>
</dbReference>
<dbReference type="InterPro" id="IPR036388">
    <property type="entry name" value="WH-like_DNA-bd_sf"/>
</dbReference>
<evidence type="ECO:0000259" key="2">
    <source>
        <dbReference type="SMART" id="SM01043"/>
    </source>
</evidence>
<dbReference type="GO" id="GO:0003677">
    <property type="term" value="F:DNA binding"/>
    <property type="evidence" value="ECO:0007669"/>
    <property type="project" value="InterPro"/>
</dbReference>
<sequence>MSPDSHRSPQDHVRIQLLGGFGVTIGGRAIPEHEFGRRIARQLLKLIAIQSNASLHREQILDTLWPHLEPEAGAAQLYKAIHHVRRAFATVVPKSTADSLFSLKEQVLTLEAEELSVDAHLFLEDAHAKDSAGAATLLELYRGDLLPADRYEEWTLELREELTQRASDLRLLLGEQCLHEERWDDAEVRFREVLEQDEVSEAAWLGWMQVLARRGDRGRLKKELTKCRQILTEFTGEAPDKVFEDQVAALLEIAGESATQDQEASGATLRKSESTN</sequence>
<feature type="region of interest" description="Disordered" evidence="1">
    <location>
        <begin position="257"/>
        <end position="276"/>
    </location>
</feature>
<dbReference type="PANTHER" id="PTHR35807">
    <property type="entry name" value="TRANSCRIPTIONAL REGULATOR REDD-RELATED"/>
    <property type="match status" value="1"/>
</dbReference>
<dbReference type="InterPro" id="IPR051677">
    <property type="entry name" value="AfsR-DnrI-RedD_regulator"/>
</dbReference>
<evidence type="ECO:0000256" key="1">
    <source>
        <dbReference type="SAM" id="MobiDB-lite"/>
    </source>
</evidence>
<evidence type="ECO:0000313" key="3">
    <source>
        <dbReference type="EMBL" id="NNF06627.1"/>
    </source>
</evidence>
<dbReference type="SUPFAM" id="SSF46894">
    <property type="entry name" value="C-terminal effector domain of the bipartite response regulators"/>
    <property type="match status" value="1"/>
</dbReference>
<dbReference type="Proteomes" id="UP000547674">
    <property type="component" value="Unassembled WGS sequence"/>
</dbReference>
<name>A0A7Y2E8Z5_UNCEI</name>
<feature type="domain" description="Bacterial transcriptional activator" evidence="2">
    <location>
        <begin position="117"/>
        <end position="251"/>
    </location>
</feature>
<comment type="caution">
    <text evidence="3">The sequence shown here is derived from an EMBL/GenBank/DDBJ whole genome shotgun (WGS) entry which is preliminary data.</text>
</comment>
<dbReference type="SUPFAM" id="SSF48452">
    <property type="entry name" value="TPR-like"/>
    <property type="match status" value="1"/>
</dbReference>
<dbReference type="AlphaFoldDB" id="A0A7Y2E8Z5"/>
<protein>
    <recommendedName>
        <fullName evidence="2">Bacterial transcriptional activator domain-containing protein</fullName>
    </recommendedName>
</protein>
<dbReference type="InterPro" id="IPR016032">
    <property type="entry name" value="Sig_transdc_resp-reg_C-effctor"/>
</dbReference>
<dbReference type="EMBL" id="JABDJR010000303">
    <property type="protein sequence ID" value="NNF06627.1"/>
    <property type="molecule type" value="Genomic_DNA"/>
</dbReference>
<proteinExistence type="predicted"/>
<reference evidence="3 4" key="1">
    <citation type="submission" date="2020-03" db="EMBL/GenBank/DDBJ databases">
        <title>Metabolic flexibility allows generalist bacteria to become dominant in a frequently disturbed ecosystem.</title>
        <authorList>
            <person name="Chen Y.-J."/>
            <person name="Leung P.M."/>
            <person name="Bay S.K."/>
            <person name="Hugenholtz P."/>
            <person name="Kessler A.J."/>
            <person name="Shelley G."/>
            <person name="Waite D.W."/>
            <person name="Cook P.L."/>
            <person name="Greening C."/>
        </authorList>
    </citation>
    <scope>NUCLEOTIDE SEQUENCE [LARGE SCALE GENOMIC DNA]</scope>
    <source>
        <strain evidence="3">SS_bin_28</strain>
    </source>
</reference>
<gene>
    <name evidence="3" type="ORF">HKN21_07690</name>
</gene>
<dbReference type="SMART" id="SM01043">
    <property type="entry name" value="BTAD"/>
    <property type="match status" value="1"/>
</dbReference>
<feature type="non-terminal residue" evidence="3">
    <location>
        <position position="276"/>
    </location>
</feature>
<dbReference type="Gene3D" id="1.25.40.10">
    <property type="entry name" value="Tetratricopeptide repeat domain"/>
    <property type="match status" value="1"/>
</dbReference>
<dbReference type="InterPro" id="IPR005158">
    <property type="entry name" value="BTAD"/>
</dbReference>
<organism evidence="3 4">
    <name type="scientific">Eiseniibacteriota bacterium</name>
    <dbReference type="NCBI Taxonomy" id="2212470"/>
    <lineage>
        <taxon>Bacteria</taxon>
        <taxon>Candidatus Eiseniibacteriota</taxon>
    </lineage>
</organism>
<dbReference type="Gene3D" id="1.10.10.10">
    <property type="entry name" value="Winged helix-like DNA-binding domain superfamily/Winged helix DNA-binding domain"/>
    <property type="match status" value="1"/>
</dbReference>
<dbReference type="GO" id="GO:0006355">
    <property type="term" value="P:regulation of DNA-templated transcription"/>
    <property type="evidence" value="ECO:0007669"/>
    <property type="project" value="InterPro"/>
</dbReference>
<accession>A0A7Y2E8Z5</accession>